<comment type="catalytic activity">
    <reaction evidence="37">
        <text>N(omega),N('omega)-dimethyl-L-arginine + glyoxylate = 5-(3,3'-dimethylguanidino)-2-oxopentanoate + glycine</text>
        <dbReference type="Rhea" id="RHEA:77315"/>
        <dbReference type="ChEBI" id="CHEBI:36655"/>
        <dbReference type="ChEBI" id="CHEBI:57305"/>
        <dbReference type="ChEBI" id="CHEBI:197308"/>
        <dbReference type="ChEBI" id="CHEBI:197310"/>
    </reaction>
</comment>
<evidence type="ECO:0000256" key="22">
    <source>
        <dbReference type="ARBA" id="ARBA00043751"/>
    </source>
</evidence>
<comment type="catalytic activity">
    <reaction evidence="31">
        <text>N(omega),N(omega)-dimethyl-L-arginine + glyoxylate = 5-(3,3-dimethylguanidino)-2-oxopentanoate + glycine</text>
        <dbReference type="Rhea" id="RHEA:77311"/>
        <dbReference type="ChEBI" id="CHEBI:36655"/>
        <dbReference type="ChEBI" id="CHEBI:57305"/>
        <dbReference type="ChEBI" id="CHEBI:58326"/>
        <dbReference type="ChEBI" id="CHEBI:197301"/>
    </reaction>
</comment>
<comment type="catalytic activity">
    <reaction evidence="20">
        <text>(R)-3-amino-2-methylpropanoate + pyruvate = 2-methyl-3-oxopropanoate + L-alanine</text>
        <dbReference type="Rhea" id="RHEA:18393"/>
        <dbReference type="ChEBI" id="CHEBI:15361"/>
        <dbReference type="ChEBI" id="CHEBI:57700"/>
        <dbReference type="ChEBI" id="CHEBI:57731"/>
        <dbReference type="ChEBI" id="CHEBI:57972"/>
        <dbReference type="EC" id="2.6.1.40"/>
    </reaction>
    <physiologicalReaction direction="left-to-right" evidence="20">
        <dbReference type="Rhea" id="RHEA:18394"/>
    </physiologicalReaction>
</comment>
<evidence type="ECO:0000256" key="9">
    <source>
        <dbReference type="ARBA" id="ARBA00022946"/>
    </source>
</evidence>
<evidence type="ECO:0000256" key="39">
    <source>
        <dbReference type="RuleBase" id="RU003560"/>
    </source>
</evidence>
<evidence type="ECO:0000313" key="40">
    <source>
        <dbReference type="EMBL" id="VDD93613.1"/>
    </source>
</evidence>
<gene>
    <name evidence="40" type="ORF">EVEC_LOCUS8364</name>
</gene>
<evidence type="ECO:0000256" key="3">
    <source>
        <dbReference type="ARBA" id="ARBA00008954"/>
    </source>
</evidence>
<comment type="catalytic activity">
    <reaction evidence="34">
        <text>N(omega),N(omega)-dimethyl-L-arginine + 2-oxobutanoate = 5-(3,3-dimethylguanidino)-2-oxopentanoate + (2S)-2-aminobutanoate</text>
        <dbReference type="Rhea" id="RHEA:77351"/>
        <dbReference type="ChEBI" id="CHEBI:16763"/>
        <dbReference type="ChEBI" id="CHEBI:58326"/>
        <dbReference type="ChEBI" id="CHEBI:74359"/>
        <dbReference type="ChEBI" id="CHEBI:197301"/>
    </reaction>
</comment>
<dbReference type="STRING" id="51028.A0A0N4VE29"/>
<dbReference type="EMBL" id="UXUI01009388">
    <property type="protein sequence ID" value="VDD93613.1"/>
    <property type="molecule type" value="Genomic_DNA"/>
</dbReference>
<evidence type="ECO:0000256" key="25">
    <source>
        <dbReference type="ARBA" id="ARBA00043798"/>
    </source>
</evidence>
<comment type="catalytic activity">
    <reaction evidence="23">
        <text>N(omega)-methyl-L-arginine + pyruvate = 5-(3-methylguanidino)-2-oxopentanoate + L-alanine</text>
        <dbReference type="Rhea" id="RHEA:77319"/>
        <dbReference type="ChEBI" id="CHEBI:15361"/>
        <dbReference type="ChEBI" id="CHEBI:57972"/>
        <dbReference type="ChEBI" id="CHEBI:114953"/>
        <dbReference type="ChEBI" id="CHEBI:197314"/>
    </reaction>
</comment>
<dbReference type="EC" id="2.6.1.40" evidence="12"/>
<evidence type="ECO:0000256" key="38">
    <source>
        <dbReference type="ARBA" id="ARBA00058068"/>
    </source>
</evidence>
<comment type="catalytic activity">
    <reaction evidence="32">
        <text>L-ornithine + glyoxylate = 5-amino-2-oxopentanoate + glycine</text>
        <dbReference type="Rhea" id="RHEA:77331"/>
        <dbReference type="ChEBI" id="CHEBI:36655"/>
        <dbReference type="ChEBI" id="CHEBI:46911"/>
        <dbReference type="ChEBI" id="CHEBI:57305"/>
        <dbReference type="ChEBI" id="CHEBI:58802"/>
    </reaction>
</comment>
<evidence type="ECO:0000256" key="31">
    <source>
        <dbReference type="ARBA" id="ARBA00047892"/>
    </source>
</evidence>
<evidence type="ECO:0000256" key="7">
    <source>
        <dbReference type="ARBA" id="ARBA00022679"/>
    </source>
</evidence>
<evidence type="ECO:0000256" key="21">
    <source>
        <dbReference type="ARBA" id="ARBA00043749"/>
    </source>
</evidence>
<evidence type="ECO:0000256" key="14">
    <source>
        <dbReference type="ARBA" id="ARBA00041662"/>
    </source>
</evidence>
<evidence type="ECO:0000256" key="29">
    <source>
        <dbReference type="ARBA" id="ARBA00044257"/>
    </source>
</evidence>
<evidence type="ECO:0000256" key="17">
    <source>
        <dbReference type="ARBA" id="ARBA00042669"/>
    </source>
</evidence>
<evidence type="ECO:0000313" key="41">
    <source>
        <dbReference type="Proteomes" id="UP000274131"/>
    </source>
</evidence>
<dbReference type="InterPro" id="IPR015422">
    <property type="entry name" value="PyrdxlP-dep_Trfase_small"/>
</dbReference>
<dbReference type="GO" id="GO:0016223">
    <property type="term" value="F:beta-alanine:pyruvate transaminase activity"/>
    <property type="evidence" value="ECO:0007669"/>
    <property type="project" value="UniProtKB-EC"/>
</dbReference>
<comment type="catalytic activity">
    <reaction evidence="35">
        <text>N(omega)-methyl-L-arginine + glyoxylate = 5-(3-methylguanidino)-2-oxopentanoate + glycine</text>
        <dbReference type="Rhea" id="RHEA:77323"/>
        <dbReference type="ChEBI" id="CHEBI:36655"/>
        <dbReference type="ChEBI" id="CHEBI:57305"/>
        <dbReference type="ChEBI" id="CHEBI:114953"/>
        <dbReference type="ChEBI" id="CHEBI:197314"/>
    </reaction>
</comment>
<proteinExistence type="inferred from homology"/>
<evidence type="ECO:0000256" key="30">
    <source>
        <dbReference type="ARBA" id="ARBA00044258"/>
    </source>
</evidence>
<evidence type="ECO:0000256" key="20">
    <source>
        <dbReference type="ARBA" id="ARBA00043726"/>
    </source>
</evidence>
<dbReference type="GO" id="GO:0030170">
    <property type="term" value="F:pyridoxal phosphate binding"/>
    <property type="evidence" value="ECO:0007669"/>
    <property type="project" value="InterPro"/>
</dbReference>
<dbReference type="GO" id="GO:0009436">
    <property type="term" value="P:glyoxylate catabolic process"/>
    <property type="evidence" value="ECO:0007669"/>
    <property type="project" value="TreeGrafter"/>
</dbReference>
<evidence type="ECO:0000256" key="26">
    <source>
        <dbReference type="ARBA" id="ARBA00043825"/>
    </source>
</evidence>
<evidence type="ECO:0000256" key="2">
    <source>
        <dbReference type="ARBA" id="ARBA00004173"/>
    </source>
</evidence>
<evidence type="ECO:0000256" key="37">
    <source>
        <dbReference type="ARBA" id="ARBA00049480"/>
    </source>
</evidence>
<evidence type="ECO:0000256" key="6">
    <source>
        <dbReference type="ARBA" id="ARBA00022576"/>
    </source>
</evidence>
<dbReference type="PANTHER" id="PTHR45688">
    <property type="match status" value="1"/>
</dbReference>
<evidence type="ECO:0000256" key="16">
    <source>
        <dbReference type="ARBA" id="ARBA00042611"/>
    </source>
</evidence>
<keyword evidence="41" id="KW-1185">Reference proteome</keyword>
<comment type="catalytic activity">
    <reaction evidence="22">
        <text>2-oxobutanoate + L-alanine = (2S)-2-aminobutanoate + pyruvate</text>
        <dbReference type="Rhea" id="RHEA:77355"/>
        <dbReference type="ChEBI" id="CHEBI:15361"/>
        <dbReference type="ChEBI" id="CHEBI:16763"/>
        <dbReference type="ChEBI" id="CHEBI:57972"/>
        <dbReference type="ChEBI" id="CHEBI:74359"/>
        <dbReference type="EC" id="2.6.1.44"/>
    </reaction>
</comment>
<dbReference type="GO" id="GO:0005739">
    <property type="term" value="C:mitochondrion"/>
    <property type="evidence" value="ECO:0007669"/>
    <property type="project" value="UniProtKB-SubCell"/>
</dbReference>
<comment type="catalytic activity">
    <reaction evidence="36">
        <text>oxaloacetate + L-alanine = L-aspartate + pyruvate</text>
        <dbReference type="Rhea" id="RHEA:77347"/>
        <dbReference type="ChEBI" id="CHEBI:15361"/>
        <dbReference type="ChEBI" id="CHEBI:16452"/>
        <dbReference type="ChEBI" id="CHEBI:29991"/>
        <dbReference type="ChEBI" id="CHEBI:57972"/>
    </reaction>
</comment>
<dbReference type="Gene3D" id="3.40.640.10">
    <property type="entry name" value="Type I PLP-dependent aspartate aminotransferase-like (Major domain)"/>
    <property type="match status" value="1"/>
</dbReference>
<comment type="similarity">
    <text evidence="3 39">Belongs to the class-III pyridoxal-phosphate-dependent aminotransferase family.</text>
</comment>
<keyword evidence="6" id="KW-0032">Aminotransferase</keyword>
<name>A0A0N4VE29_ENTVE</name>
<dbReference type="WBParaSite" id="EVEC_0000891201-mRNA-1">
    <property type="protein sequence ID" value="EVEC_0000891201-mRNA-1"/>
    <property type="gene ID" value="EVEC_0000891201"/>
</dbReference>
<dbReference type="Pfam" id="PF00202">
    <property type="entry name" value="Aminotran_3"/>
    <property type="match status" value="1"/>
</dbReference>
<evidence type="ECO:0000256" key="1">
    <source>
        <dbReference type="ARBA" id="ARBA00001933"/>
    </source>
</evidence>
<protein>
    <recommendedName>
        <fullName evidence="13">Alanine--glyoxylate aminotransferase 2, mitochondrial</fullName>
        <ecNumber evidence="28">2.6.1.18</ecNumber>
        <ecNumber evidence="12">2.6.1.40</ecNumber>
        <ecNumber evidence="5">2.6.1.44</ecNumber>
    </recommendedName>
    <alternativeName>
        <fullName evidence="14">(R)-3-amino-2-methylpropionate--pyruvate transaminase</fullName>
    </alternativeName>
    <alternativeName>
        <fullName evidence="16">Beta-ALAAT II</fullName>
    </alternativeName>
    <alternativeName>
        <fullName evidence="17">Beta-alanine-pyruvate aminotransferase</fullName>
    </alternativeName>
    <alternativeName>
        <fullName evidence="30">D-3-aminoisobutyrate-pyruvate aminotransferase</fullName>
    </alternativeName>
    <alternativeName>
        <fullName evidence="15">D-AIBAT</fullName>
    </alternativeName>
    <alternativeName>
        <fullName evidence="29">D-beta-aminoisobutyrate-pyruvate aminotransferase</fullName>
    </alternativeName>
</protein>
<evidence type="ECO:0000256" key="10">
    <source>
        <dbReference type="ARBA" id="ARBA00023128"/>
    </source>
</evidence>
<evidence type="ECO:0000256" key="33">
    <source>
        <dbReference type="ARBA" id="ARBA00048500"/>
    </source>
</evidence>
<evidence type="ECO:0000256" key="18">
    <source>
        <dbReference type="ARBA" id="ARBA00043669"/>
    </source>
</evidence>
<dbReference type="GO" id="GO:0019481">
    <property type="term" value="P:L-alanine catabolic process, by transamination"/>
    <property type="evidence" value="ECO:0007669"/>
    <property type="project" value="TreeGrafter"/>
</dbReference>
<comment type="catalytic activity">
    <reaction evidence="19">
        <text>(2S)-2-aminobutanoate + glyoxylate = 2-oxobutanoate + glycine</text>
        <dbReference type="Rhea" id="RHEA:77339"/>
        <dbReference type="ChEBI" id="CHEBI:16763"/>
        <dbReference type="ChEBI" id="CHEBI:36655"/>
        <dbReference type="ChEBI" id="CHEBI:57305"/>
        <dbReference type="ChEBI" id="CHEBI:74359"/>
    </reaction>
</comment>
<reference evidence="42" key="1">
    <citation type="submission" date="2017-02" db="UniProtKB">
        <authorList>
            <consortium name="WormBaseParasite"/>
        </authorList>
    </citation>
    <scope>IDENTIFICATION</scope>
</reference>
<dbReference type="PROSITE" id="PS00600">
    <property type="entry name" value="AA_TRANSFER_CLASS_3"/>
    <property type="match status" value="1"/>
</dbReference>
<sequence>MIRINALKNLLSPTTIPYYRQPLLITKGKFQYLWDAEGRKFLDMIGGIVTVSVGHCHPKVTDALKQQLDKLWHTTCIYYTEPVIEYSKMLTDTMPNHLKTCFFVNSGSEANDLALALARVHTGRFDLLAMRNGYHGLTQTVQGATNMGNYKQPMPAGFGILKSILPDPYKGAWGGCNCRDSPVQPKRQCSCSSNHCEASVNYLSEFEKTLKYDFPAATGPAGVLIESIQGCGGTVQYPKGFVKGAFDAVHAKGGVCISDEVQTGFGRVGSHFWGFQSHGTNPDIVTMAKGMGNGFPMGAVVTTPEIANSFTKASYFNTFGGNPMAATVGKAVLEVIKEEKLQENCARVGTYFLEELSKINSPLIGDVRGKGLMIGVEFVDEEGNSLDKERMGDLFEETKNQGVLFGKGGIDGNVLRVKPPMCVNKQDADHAVDALQKAVNKVRK</sequence>
<evidence type="ECO:0000256" key="36">
    <source>
        <dbReference type="ARBA" id="ARBA00048916"/>
    </source>
</evidence>
<keyword evidence="9" id="KW-0809">Transit peptide</keyword>
<dbReference type="InterPro" id="IPR049704">
    <property type="entry name" value="Aminotrans_3_PPA_site"/>
</dbReference>
<comment type="catalytic activity">
    <reaction evidence="24">
        <text>L-ornithine + pyruvate = 5-amino-2-oxopentanoate + L-alanine</text>
        <dbReference type="Rhea" id="RHEA:77327"/>
        <dbReference type="ChEBI" id="CHEBI:15361"/>
        <dbReference type="ChEBI" id="CHEBI:46911"/>
        <dbReference type="ChEBI" id="CHEBI:57972"/>
        <dbReference type="ChEBI" id="CHEBI:58802"/>
    </reaction>
</comment>
<keyword evidence="10" id="KW-0496">Mitochondrion</keyword>
<evidence type="ECO:0000256" key="35">
    <source>
        <dbReference type="ARBA" id="ARBA00048760"/>
    </source>
</evidence>
<organism evidence="42">
    <name type="scientific">Enterobius vermicularis</name>
    <name type="common">Human pinworm</name>
    <dbReference type="NCBI Taxonomy" id="51028"/>
    <lineage>
        <taxon>Eukaryota</taxon>
        <taxon>Metazoa</taxon>
        <taxon>Ecdysozoa</taxon>
        <taxon>Nematoda</taxon>
        <taxon>Chromadorea</taxon>
        <taxon>Rhabditida</taxon>
        <taxon>Spirurina</taxon>
        <taxon>Oxyuridomorpha</taxon>
        <taxon>Oxyuroidea</taxon>
        <taxon>Oxyuridae</taxon>
        <taxon>Enterobius</taxon>
    </lineage>
</organism>
<evidence type="ECO:0000256" key="12">
    <source>
        <dbReference type="ARBA" id="ARBA00039130"/>
    </source>
</evidence>
<comment type="catalytic activity">
    <reaction evidence="26">
        <text>3-oxopropanoate + L-alanine = beta-alanine + pyruvate</text>
        <dbReference type="Rhea" id="RHEA:14077"/>
        <dbReference type="ChEBI" id="CHEBI:15361"/>
        <dbReference type="ChEBI" id="CHEBI:33190"/>
        <dbReference type="ChEBI" id="CHEBI:57966"/>
        <dbReference type="ChEBI" id="CHEBI:57972"/>
        <dbReference type="EC" id="2.6.1.18"/>
    </reaction>
    <physiologicalReaction direction="right-to-left" evidence="26">
        <dbReference type="Rhea" id="RHEA:14079"/>
    </physiologicalReaction>
</comment>
<evidence type="ECO:0000256" key="13">
    <source>
        <dbReference type="ARBA" id="ARBA00039862"/>
    </source>
</evidence>
<evidence type="ECO:0000256" key="32">
    <source>
        <dbReference type="ARBA" id="ARBA00048264"/>
    </source>
</evidence>
<dbReference type="InterPro" id="IPR005814">
    <property type="entry name" value="Aminotrans_3"/>
</dbReference>
<dbReference type="OrthoDB" id="10261433at2759"/>
<comment type="function">
    <text evidence="38">Multifunctional aminotransferase with a broad substrate specificity. Catalyzes the conversion of glyoxylate to glycine using alanine as the amino donor. Catalyzes metabolism of not L- but the D-isomer of D-beta-aminoisobutyric acid to generate 2-methyl-3-oxopropanoate and alanine. Catalyzes the transfer of the amino group from beta-alanine to pyruvate to yield L-alanine and 3-oxopropanoate. Can metabolize NG-monomethyl-L-arginine (NMMA), asymmetric NG,NG-dimethyl-L-arginine (ADMA) and symmetric NG,N'G-dimethyl-L-arginine (SDMA). ADMA is a potent inhibitor of nitric-oxide (NO) synthase, and this activity provides mechanism through which the kidney regulates blood pressure.</text>
</comment>
<evidence type="ECO:0000256" key="19">
    <source>
        <dbReference type="ARBA" id="ARBA00043679"/>
    </source>
</evidence>
<reference evidence="40 41" key="2">
    <citation type="submission" date="2018-10" db="EMBL/GenBank/DDBJ databases">
        <authorList>
            <consortium name="Pathogen Informatics"/>
        </authorList>
    </citation>
    <scope>NUCLEOTIDE SEQUENCE [LARGE SCALE GENOMIC DNA]</scope>
</reference>
<comment type="catalytic activity">
    <reaction evidence="25">
        <text>N(omega),N('omega)-dimethyl-L-arginine + pyruvate = 5-(3,3'-dimethylguanidino)-2-oxopentanoate + L-alanine</text>
        <dbReference type="Rhea" id="RHEA:77307"/>
        <dbReference type="ChEBI" id="CHEBI:15361"/>
        <dbReference type="ChEBI" id="CHEBI:57972"/>
        <dbReference type="ChEBI" id="CHEBI:197308"/>
        <dbReference type="ChEBI" id="CHEBI:197310"/>
    </reaction>
</comment>
<dbReference type="InterPro" id="IPR015424">
    <property type="entry name" value="PyrdxlP-dep_Trfase"/>
</dbReference>
<keyword evidence="8 39" id="KW-0663">Pyridoxal phosphate</keyword>
<evidence type="ECO:0000256" key="5">
    <source>
        <dbReference type="ARBA" id="ARBA00013049"/>
    </source>
</evidence>
<comment type="subcellular location">
    <subcellularLocation>
        <location evidence="2">Mitochondrion</location>
    </subcellularLocation>
</comment>
<comment type="catalytic activity">
    <reaction evidence="27">
        <text>2-oxopentanoate + N(omega),N(omega)-dimethyl-L-arginine = 5-(3,3-dimethylguanidino)-2-oxopentanoate + L-2-aminopentanoate</text>
        <dbReference type="Rhea" id="RHEA:77359"/>
        <dbReference type="ChEBI" id="CHEBI:28644"/>
        <dbReference type="ChEBI" id="CHEBI:58326"/>
        <dbReference type="ChEBI" id="CHEBI:58441"/>
        <dbReference type="ChEBI" id="CHEBI:197301"/>
    </reaction>
</comment>
<comment type="catalytic activity">
    <reaction evidence="33">
        <text>2-oxohexanoate + N(omega),N(omega)-dimethyl-L-arginine = L-2-aminohexanoate + 5-(3,3-dimethylguanidino)-2-oxopentanoate</text>
        <dbReference type="Rhea" id="RHEA:77363"/>
        <dbReference type="ChEBI" id="CHEBI:35177"/>
        <dbReference type="ChEBI" id="CHEBI:58326"/>
        <dbReference type="ChEBI" id="CHEBI:58455"/>
        <dbReference type="ChEBI" id="CHEBI:197301"/>
    </reaction>
</comment>
<dbReference type="GO" id="GO:0008453">
    <property type="term" value="F:alanine-glyoxylate transaminase activity"/>
    <property type="evidence" value="ECO:0007669"/>
    <property type="project" value="UniProtKB-EC"/>
</dbReference>
<comment type="cofactor">
    <cofactor evidence="1">
        <name>pyridoxal 5'-phosphate</name>
        <dbReference type="ChEBI" id="CHEBI:597326"/>
    </cofactor>
</comment>
<dbReference type="CDD" id="cd00610">
    <property type="entry name" value="OAT_like"/>
    <property type="match status" value="1"/>
</dbReference>
<dbReference type="GO" id="GO:0047305">
    <property type="term" value="F:(R)-3-amino-2-methylpropionate-pyruvate transaminase activity"/>
    <property type="evidence" value="ECO:0007669"/>
    <property type="project" value="UniProtKB-EC"/>
</dbReference>
<evidence type="ECO:0000256" key="4">
    <source>
        <dbReference type="ARBA" id="ARBA00011881"/>
    </source>
</evidence>
<evidence type="ECO:0000256" key="34">
    <source>
        <dbReference type="ARBA" id="ARBA00048560"/>
    </source>
</evidence>
<evidence type="ECO:0000256" key="23">
    <source>
        <dbReference type="ARBA" id="ARBA00043758"/>
    </source>
</evidence>
<comment type="catalytic activity">
    <reaction evidence="18">
        <text>N(omega),N(omega)-dimethyl-L-arginine + pyruvate = 5-(3,3-dimethylguanidino)-2-oxopentanoate + L-alanine</text>
        <dbReference type="Rhea" id="RHEA:77303"/>
        <dbReference type="ChEBI" id="CHEBI:15361"/>
        <dbReference type="ChEBI" id="CHEBI:57972"/>
        <dbReference type="ChEBI" id="CHEBI:58326"/>
        <dbReference type="ChEBI" id="CHEBI:197301"/>
    </reaction>
</comment>
<evidence type="ECO:0000313" key="42">
    <source>
        <dbReference type="WBParaSite" id="EVEC_0000891201-mRNA-1"/>
    </source>
</evidence>
<evidence type="ECO:0000256" key="8">
    <source>
        <dbReference type="ARBA" id="ARBA00022898"/>
    </source>
</evidence>
<dbReference type="AlphaFoldDB" id="A0A0N4VE29"/>
<evidence type="ECO:0000256" key="24">
    <source>
        <dbReference type="ARBA" id="ARBA00043777"/>
    </source>
</evidence>
<comment type="catalytic activity">
    <reaction evidence="11">
        <text>glyoxylate + L-alanine = glycine + pyruvate</text>
        <dbReference type="Rhea" id="RHEA:24248"/>
        <dbReference type="ChEBI" id="CHEBI:15361"/>
        <dbReference type="ChEBI" id="CHEBI:36655"/>
        <dbReference type="ChEBI" id="CHEBI:57305"/>
        <dbReference type="ChEBI" id="CHEBI:57972"/>
        <dbReference type="EC" id="2.6.1.44"/>
    </reaction>
    <physiologicalReaction direction="left-to-right" evidence="11">
        <dbReference type="Rhea" id="RHEA:24249"/>
    </physiologicalReaction>
</comment>
<evidence type="ECO:0000256" key="15">
    <source>
        <dbReference type="ARBA" id="ARBA00041845"/>
    </source>
</evidence>
<evidence type="ECO:0000256" key="28">
    <source>
        <dbReference type="ARBA" id="ARBA00044055"/>
    </source>
</evidence>
<dbReference type="FunFam" id="3.40.640.10:FF:000055">
    <property type="entry name" value="Alanine--glyoxylate aminotransferase 2, mitochondrial"/>
    <property type="match status" value="1"/>
</dbReference>
<dbReference type="PANTHER" id="PTHR45688:SF3">
    <property type="entry name" value="ALANINE--GLYOXYLATE AMINOTRANSFERASE 2, MITOCHONDRIAL"/>
    <property type="match status" value="1"/>
</dbReference>
<dbReference type="Proteomes" id="UP000274131">
    <property type="component" value="Unassembled WGS sequence"/>
</dbReference>
<comment type="catalytic activity">
    <reaction evidence="21">
        <text>N(omega),N(omega)-dimethyl-L-arginine + oxaloacetate = 5-(3,3-dimethylguanidino)-2-oxopentanoate + L-aspartate</text>
        <dbReference type="Rhea" id="RHEA:77343"/>
        <dbReference type="ChEBI" id="CHEBI:16452"/>
        <dbReference type="ChEBI" id="CHEBI:29991"/>
        <dbReference type="ChEBI" id="CHEBI:58326"/>
        <dbReference type="ChEBI" id="CHEBI:197301"/>
    </reaction>
</comment>
<dbReference type="EC" id="2.6.1.18" evidence="28"/>
<comment type="subunit">
    <text evidence="4">Homotetramer.</text>
</comment>
<dbReference type="InterPro" id="IPR015421">
    <property type="entry name" value="PyrdxlP-dep_Trfase_major"/>
</dbReference>
<evidence type="ECO:0000256" key="27">
    <source>
        <dbReference type="ARBA" id="ARBA00043826"/>
    </source>
</evidence>
<accession>A0A0N4VE29</accession>
<dbReference type="SUPFAM" id="SSF53383">
    <property type="entry name" value="PLP-dependent transferases"/>
    <property type="match status" value="1"/>
</dbReference>
<dbReference type="PIRSF" id="PIRSF000521">
    <property type="entry name" value="Transaminase_4ab_Lys_Orn"/>
    <property type="match status" value="1"/>
</dbReference>
<dbReference type="Gene3D" id="3.90.1150.10">
    <property type="entry name" value="Aspartate Aminotransferase, domain 1"/>
    <property type="match status" value="1"/>
</dbReference>
<keyword evidence="7" id="KW-0808">Transferase</keyword>
<evidence type="ECO:0000256" key="11">
    <source>
        <dbReference type="ARBA" id="ARBA00033660"/>
    </source>
</evidence>
<dbReference type="EC" id="2.6.1.44" evidence="5"/>